<dbReference type="Proteomes" id="UP000679779">
    <property type="component" value="Unassembled WGS sequence"/>
</dbReference>
<evidence type="ECO:0000313" key="1">
    <source>
        <dbReference type="EMBL" id="GIO33525.1"/>
    </source>
</evidence>
<evidence type="ECO:0000313" key="2">
    <source>
        <dbReference type="Proteomes" id="UP000679779"/>
    </source>
</evidence>
<protein>
    <submittedName>
        <fullName evidence="1">Uncharacterized protein</fullName>
    </submittedName>
</protein>
<dbReference type="RefSeq" id="WP_212958529.1">
    <property type="nucleotide sequence ID" value="NZ_BORQ01000006.1"/>
</dbReference>
<accession>A0A919XMI8</accession>
<dbReference type="EMBL" id="BORQ01000006">
    <property type="protein sequence ID" value="GIO33525.1"/>
    <property type="molecule type" value="Genomic_DNA"/>
</dbReference>
<gene>
    <name evidence="1" type="ORF">J2TS6_46660</name>
</gene>
<organism evidence="1 2">
    <name type="scientific">Paenibacillus albilobatus</name>
    <dbReference type="NCBI Taxonomy" id="2716884"/>
    <lineage>
        <taxon>Bacteria</taxon>
        <taxon>Bacillati</taxon>
        <taxon>Bacillota</taxon>
        <taxon>Bacilli</taxon>
        <taxon>Bacillales</taxon>
        <taxon>Paenibacillaceae</taxon>
        <taxon>Paenibacillus</taxon>
    </lineage>
</organism>
<name>A0A919XMI8_9BACL</name>
<proteinExistence type="predicted"/>
<keyword evidence="2" id="KW-1185">Reference proteome</keyword>
<dbReference type="AlphaFoldDB" id="A0A919XMI8"/>
<reference evidence="1" key="1">
    <citation type="submission" date="2021-03" db="EMBL/GenBank/DDBJ databases">
        <title>Antimicrobial resistance genes in bacteria isolated from Japanese honey, and their potential for conferring macrolide and lincosamide resistance in the American foulbrood pathogen Paenibacillus larvae.</title>
        <authorList>
            <person name="Okamoto M."/>
            <person name="Kumagai M."/>
            <person name="Kanamori H."/>
            <person name="Takamatsu D."/>
        </authorList>
    </citation>
    <scope>NUCLEOTIDE SEQUENCE</scope>
    <source>
        <strain evidence="1">J2TS6</strain>
    </source>
</reference>
<sequence>MSLKNTIQFIEANKRVYLQRMKSLEQQTNKIPSQQQQVYKKNVLQAAKLK</sequence>
<comment type="caution">
    <text evidence="1">The sequence shown here is derived from an EMBL/GenBank/DDBJ whole genome shotgun (WGS) entry which is preliminary data.</text>
</comment>